<dbReference type="InParanoid" id="A0A136IW13"/>
<evidence type="ECO:0000313" key="1">
    <source>
        <dbReference type="EMBL" id="KXJ89234.1"/>
    </source>
</evidence>
<sequence length="405" mass="44038">MAEVPVVQILHKHKTFSQAIVELPGELPLPALAPSSLRVRTEIFSLTSNNFTYAKLGSLFGWWGFHLLPRTTPEPYNNPQLYGRTNCWGYARVLESTFPQVPRDSYVFGYLPIGTLPLDLQVTPGRTAGWVVENSPHRVKMMALYNDYQVYPAGEPASRDIAARIARRDDTLALDALLGVMHGLAYLMNNFIFPQDPSLLCHPSPDPSASPPWTFPEHADISGATLLVFAPGSKTAVVCTHLLKHQRKEGTRPRQVVGPGRLDLAGQTDKIVVIDFGGRGNAAALWVAALKKSGKYPQVVFLGIGGAIGEPGEDPAKLMEGAKQLAMLGQVRANTSDIRPRAIAALGGSEEQYIADSAASWDAVREKGFKGFSVKWGQGMEAVRNGWDSLAKGDVLPEVGLAYKL</sequence>
<dbReference type="AlphaFoldDB" id="A0A136IW13"/>
<proteinExistence type="predicted"/>
<gene>
    <name evidence="1" type="ORF">Micbo1qcDRAFT_15086</name>
</gene>
<reference evidence="2" key="1">
    <citation type="submission" date="2016-02" db="EMBL/GenBank/DDBJ databases">
        <title>Draft genome sequence of Microdochium bolleyi, a fungal endophyte of beachgrass.</title>
        <authorList>
            <consortium name="DOE Joint Genome Institute"/>
            <person name="David A.S."/>
            <person name="May G."/>
            <person name="Haridas S."/>
            <person name="Lim J."/>
            <person name="Wang M."/>
            <person name="Labutti K."/>
            <person name="Lipzen A."/>
            <person name="Barry K."/>
            <person name="Grigoriev I.V."/>
        </authorList>
    </citation>
    <scope>NUCLEOTIDE SEQUENCE [LARGE SCALE GENOMIC DNA]</scope>
    <source>
        <strain evidence="2">J235TASD1</strain>
    </source>
</reference>
<dbReference type="Pfam" id="PF11017">
    <property type="entry name" value="DUF2855"/>
    <property type="match status" value="2"/>
</dbReference>
<dbReference type="OrthoDB" id="192702at2759"/>
<dbReference type="InterPro" id="IPR021276">
    <property type="entry name" value="DUF2855"/>
</dbReference>
<dbReference type="EMBL" id="KQ964256">
    <property type="protein sequence ID" value="KXJ89234.1"/>
    <property type="molecule type" value="Genomic_DNA"/>
</dbReference>
<organism evidence="1 2">
    <name type="scientific">Microdochium bolleyi</name>
    <dbReference type="NCBI Taxonomy" id="196109"/>
    <lineage>
        <taxon>Eukaryota</taxon>
        <taxon>Fungi</taxon>
        <taxon>Dikarya</taxon>
        <taxon>Ascomycota</taxon>
        <taxon>Pezizomycotina</taxon>
        <taxon>Sordariomycetes</taxon>
        <taxon>Xylariomycetidae</taxon>
        <taxon>Xylariales</taxon>
        <taxon>Microdochiaceae</taxon>
        <taxon>Microdochium</taxon>
    </lineage>
</organism>
<dbReference type="STRING" id="196109.A0A136IW13"/>
<evidence type="ECO:0000313" key="2">
    <source>
        <dbReference type="Proteomes" id="UP000070501"/>
    </source>
</evidence>
<dbReference type="Proteomes" id="UP000070501">
    <property type="component" value="Unassembled WGS sequence"/>
</dbReference>
<name>A0A136IW13_9PEZI</name>
<keyword evidence="2" id="KW-1185">Reference proteome</keyword>
<protein>
    <submittedName>
        <fullName evidence="1">Uncharacterized protein</fullName>
    </submittedName>
</protein>
<accession>A0A136IW13</accession>